<dbReference type="PANTHER" id="PTHR35849">
    <property type="entry name" value="BLR2341 PROTEIN"/>
    <property type="match status" value="1"/>
</dbReference>
<evidence type="ECO:0000313" key="3">
    <source>
        <dbReference type="Proteomes" id="UP000824410"/>
    </source>
</evidence>
<proteinExistence type="predicted"/>
<gene>
    <name evidence="2" type="primary">mlaB</name>
    <name evidence="2" type="ORF">EX242_07300</name>
</gene>
<reference evidence="2" key="1">
    <citation type="submission" date="2019-02" db="EMBL/GenBank/DDBJ databases">
        <title>Genomic characterization of isolates from hospital effluents in KZN, South Africa.</title>
        <authorList>
            <person name="Ntshobeni N."/>
            <person name="Allam M."/>
            <person name="Ismail A."/>
            <person name="Amoako D."/>
            <person name="Essack S."/>
            <person name="Chenia H."/>
        </authorList>
    </citation>
    <scope>NUCLEOTIDE SEQUENCE</scope>
    <source>
        <strain evidence="2">AFE97_S1</strain>
    </source>
</reference>
<dbReference type="InterPro" id="IPR049743">
    <property type="entry name" value="MlaB"/>
</dbReference>
<name>A0A1J0EBS9_PRORE</name>
<sequence length="96" mass="10585">MSHPLAWEQTEMTLHLTGTLDRDSLMVFWDKKTVLLESIGNINVSGLTHVDSAGLAMLVRLKGEFQAKNRSLSITGISENLKTLIELYGVQTVIAS</sequence>
<dbReference type="Proteomes" id="UP000824410">
    <property type="component" value="Unassembled WGS sequence"/>
</dbReference>
<dbReference type="PROSITE" id="PS50801">
    <property type="entry name" value="STAS"/>
    <property type="match status" value="1"/>
</dbReference>
<dbReference type="Pfam" id="PF13466">
    <property type="entry name" value="STAS_2"/>
    <property type="match status" value="1"/>
</dbReference>
<dbReference type="KEGG" id="prg:RB151_037430"/>
<evidence type="ECO:0000259" key="1">
    <source>
        <dbReference type="PROSITE" id="PS50801"/>
    </source>
</evidence>
<dbReference type="EMBL" id="SHDO01000008">
    <property type="protein sequence ID" value="MBX6980063.1"/>
    <property type="molecule type" value="Genomic_DNA"/>
</dbReference>
<dbReference type="InterPro" id="IPR036513">
    <property type="entry name" value="STAS_dom_sf"/>
</dbReference>
<dbReference type="Gene3D" id="3.30.750.24">
    <property type="entry name" value="STAS domain"/>
    <property type="match status" value="1"/>
</dbReference>
<dbReference type="InterPro" id="IPR052746">
    <property type="entry name" value="MlaB_ABC_Transporter"/>
</dbReference>
<dbReference type="CDD" id="cd07043">
    <property type="entry name" value="STAS_anti-anti-sigma_factors"/>
    <property type="match status" value="1"/>
</dbReference>
<dbReference type="NCBIfam" id="NF033618">
    <property type="entry name" value="mlaB_1"/>
    <property type="match status" value="1"/>
</dbReference>
<dbReference type="SUPFAM" id="SSF52091">
    <property type="entry name" value="SpoIIaa-like"/>
    <property type="match status" value="1"/>
</dbReference>
<organism evidence="2 3">
    <name type="scientific">Providencia rettgeri</name>
    <dbReference type="NCBI Taxonomy" id="587"/>
    <lineage>
        <taxon>Bacteria</taxon>
        <taxon>Pseudomonadati</taxon>
        <taxon>Pseudomonadota</taxon>
        <taxon>Gammaproteobacteria</taxon>
        <taxon>Enterobacterales</taxon>
        <taxon>Morganellaceae</taxon>
        <taxon>Providencia</taxon>
    </lineage>
</organism>
<evidence type="ECO:0000313" key="2">
    <source>
        <dbReference type="EMBL" id="MBX6980063.1"/>
    </source>
</evidence>
<comment type="caution">
    <text evidence="2">The sequence shown here is derived from an EMBL/GenBank/DDBJ whole genome shotgun (WGS) entry which is preliminary data.</text>
</comment>
<protein>
    <submittedName>
        <fullName evidence="2">Lipid asymmetry maintenance protein MlaB</fullName>
    </submittedName>
</protein>
<dbReference type="OrthoDB" id="5687860at2"/>
<dbReference type="AlphaFoldDB" id="A0A1J0EBS9"/>
<feature type="domain" description="STAS" evidence="1">
    <location>
        <begin position="42"/>
        <end position="96"/>
    </location>
</feature>
<dbReference type="RefSeq" id="WP_042846211.1">
    <property type="nucleotide sequence ID" value="NZ_ABEXOQ020000014.1"/>
</dbReference>
<dbReference type="InterPro" id="IPR002645">
    <property type="entry name" value="STAS_dom"/>
</dbReference>
<dbReference type="InterPro" id="IPR058548">
    <property type="entry name" value="MlaB-like_STAS"/>
</dbReference>
<dbReference type="PANTHER" id="PTHR35849:SF1">
    <property type="entry name" value="INTERMEMBRANE PHOSPHOLIPID TRANSPORT SYSTEM BINDING PROTEIN MLAB"/>
    <property type="match status" value="1"/>
</dbReference>
<accession>A0A1J0EBS9</accession>